<evidence type="ECO:0000313" key="3">
    <source>
        <dbReference type="Proteomes" id="UP000485058"/>
    </source>
</evidence>
<reference evidence="2 3" key="1">
    <citation type="submission" date="2020-02" db="EMBL/GenBank/DDBJ databases">
        <title>Draft genome sequence of Haematococcus lacustris strain NIES-144.</title>
        <authorList>
            <person name="Morimoto D."/>
            <person name="Nakagawa S."/>
            <person name="Yoshida T."/>
            <person name="Sawayama S."/>
        </authorList>
    </citation>
    <scope>NUCLEOTIDE SEQUENCE [LARGE SCALE GENOMIC DNA]</scope>
    <source>
        <strain evidence="2 3">NIES-144</strain>
    </source>
</reference>
<sequence>MSQAWDAEFVNVDQDLLFNLVLAANYLDIKSLMDLTCQTVAKMIKGKTPAEICKTFNMNELTPEEAEEERRENQWAFE</sequence>
<comment type="caution">
    <text evidence="2">The sequence shown here is derived from an EMBL/GenBank/DDBJ whole genome shotgun (WGS) entry which is preliminary data.</text>
</comment>
<protein>
    <submittedName>
        <fullName evidence="2">SKP1-like protein 1A</fullName>
    </submittedName>
</protein>
<dbReference type="Gene3D" id="3.30.710.10">
    <property type="entry name" value="Potassium Channel Kv1.1, Chain A"/>
    <property type="match status" value="1"/>
</dbReference>
<dbReference type="Pfam" id="PF01466">
    <property type="entry name" value="Skp1"/>
    <property type="match status" value="1"/>
</dbReference>
<evidence type="ECO:0000259" key="1">
    <source>
        <dbReference type="Pfam" id="PF01466"/>
    </source>
</evidence>
<gene>
    <name evidence="2" type="ORF">HaLaN_15446</name>
</gene>
<organism evidence="2 3">
    <name type="scientific">Haematococcus lacustris</name>
    <name type="common">Green alga</name>
    <name type="synonym">Haematococcus pluvialis</name>
    <dbReference type="NCBI Taxonomy" id="44745"/>
    <lineage>
        <taxon>Eukaryota</taxon>
        <taxon>Viridiplantae</taxon>
        <taxon>Chlorophyta</taxon>
        <taxon>core chlorophytes</taxon>
        <taxon>Chlorophyceae</taxon>
        <taxon>CS clade</taxon>
        <taxon>Chlamydomonadales</taxon>
        <taxon>Haematococcaceae</taxon>
        <taxon>Haematococcus</taxon>
    </lineage>
</organism>
<evidence type="ECO:0000313" key="2">
    <source>
        <dbReference type="EMBL" id="GFH18611.1"/>
    </source>
</evidence>
<dbReference type="EMBL" id="BLLF01001327">
    <property type="protein sequence ID" value="GFH18611.1"/>
    <property type="molecule type" value="Genomic_DNA"/>
</dbReference>
<dbReference type="InterPro" id="IPR016897">
    <property type="entry name" value="SKP1"/>
</dbReference>
<keyword evidence="3" id="KW-1185">Reference proteome</keyword>
<feature type="domain" description="SKP1 component dimerisation" evidence="1">
    <location>
        <begin position="30"/>
        <end position="76"/>
    </location>
</feature>
<accession>A0A699Z8V4</accession>
<dbReference type="Proteomes" id="UP000485058">
    <property type="component" value="Unassembled WGS sequence"/>
</dbReference>
<name>A0A699Z8V4_HAELA</name>
<dbReference type="PANTHER" id="PTHR11165">
    <property type="entry name" value="SKP1"/>
    <property type="match status" value="1"/>
</dbReference>
<proteinExistence type="predicted"/>
<dbReference type="AlphaFoldDB" id="A0A699Z8V4"/>
<dbReference type="InterPro" id="IPR036296">
    <property type="entry name" value="SKP1-like_dim_sf"/>
</dbReference>
<dbReference type="InterPro" id="IPR016072">
    <property type="entry name" value="Skp1_comp_dimer"/>
</dbReference>
<dbReference type="InterPro" id="IPR011333">
    <property type="entry name" value="SKP1/BTB/POZ_sf"/>
</dbReference>
<dbReference type="SUPFAM" id="SSF81382">
    <property type="entry name" value="Skp1 dimerisation domain-like"/>
    <property type="match status" value="1"/>
</dbReference>
<dbReference type="GO" id="GO:0006511">
    <property type="term" value="P:ubiquitin-dependent protein catabolic process"/>
    <property type="evidence" value="ECO:0007669"/>
    <property type="project" value="InterPro"/>
</dbReference>